<dbReference type="PANTHER" id="PTHR32097">
    <property type="entry name" value="CAMP-BINDING PROTEIN 1-RELATED"/>
    <property type="match status" value="1"/>
</dbReference>
<gene>
    <name evidence="3" type="ORF">FrCorBMG51_11415</name>
</gene>
<evidence type="ECO:0000259" key="2">
    <source>
        <dbReference type="Pfam" id="PF02342"/>
    </source>
</evidence>
<dbReference type="InterPro" id="IPR003325">
    <property type="entry name" value="TerD"/>
</dbReference>
<evidence type="ECO:0000313" key="4">
    <source>
        <dbReference type="Proteomes" id="UP000035425"/>
    </source>
</evidence>
<dbReference type="EMBL" id="JWIO01000015">
    <property type="protein sequence ID" value="KLL11371.1"/>
    <property type="molecule type" value="Genomic_DNA"/>
</dbReference>
<feature type="domain" description="TerD" evidence="2">
    <location>
        <begin position="1"/>
        <end position="189"/>
    </location>
</feature>
<dbReference type="RefSeq" id="WP_013872102.1">
    <property type="nucleotide sequence ID" value="NZ_JWIO01000015.1"/>
</dbReference>
<keyword evidence="4" id="KW-1185">Reference proteome</keyword>
<dbReference type="PANTHER" id="PTHR32097:SF4">
    <property type="entry name" value="GENERAL STRESS PROTEIN 16U"/>
    <property type="match status" value="1"/>
</dbReference>
<protein>
    <submittedName>
        <fullName evidence="3">Chemical-damaging agent resistance protein C</fullName>
    </submittedName>
</protein>
<evidence type="ECO:0000256" key="1">
    <source>
        <dbReference type="ARBA" id="ARBA00008775"/>
    </source>
</evidence>
<dbReference type="Gene3D" id="2.60.60.30">
    <property type="entry name" value="sav2460 like domains"/>
    <property type="match status" value="1"/>
</dbReference>
<comment type="similarity">
    <text evidence="1">Belongs to the CAPAB/TerDEXZ family.</text>
</comment>
<reference evidence="3 4" key="1">
    <citation type="submission" date="2014-12" db="EMBL/GenBank/DDBJ databases">
        <title>Frankia sp. BMG5.1 draft genome.</title>
        <authorList>
            <person name="Gtari M."/>
            <person name="Ghodhbane-Gtari F."/>
            <person name="Nouioui I."/>
            <person name="Ktari A."/>
            <person name="Hezbri K."/>
            <person name="Mimouni W."/>
            <person name="Sbissi I."/>
            <person name="Ayari A."/>
            <person name="Yamanaka T."/>
            <person name="Normand P."/>
            <person name="Tisa L.S."/>
            <person name="Boudabous A."/>
        </authorList>
    </citation>
    <scope>NUCLEOTIDE SEQUENCE [LARGE SCALE GENOMIC DNA]</scope>
    <source>
        <strain evidence="3 4">BMG5.1</strain>
    </source>
</reference>
<accession>A0ABR5F3R0</accession>
<name>A0ABR5F3R0_9ACTN</name>
<dbReference type="CDD" id="cd06974">
    <property type="entry name" value="TerD_like"/>
    <property type="match status" value="1"/>
</dbReference>
<evidence type="ECO:0000313" key="3">
    <source>
        <dbReference type="EMBL" id="KLL11371.1"/>
    </source>
</evidence>
<dbReference type="Proteomes" id="UP000035425">
    <property type="component" value="Unassembled WGS sequence"/>
</dbReference>
<proteinExistence type="inferred from homology"/>
<sequence length="194" mass="20714">MAISLAKGGNVSLTKQAAEAGTPQLTALTVGLGWDARTTTGTDFDLDASAIGVKADGKVLSDQYFIFFNNLKSPDGAIQLTGDNLTGAGEGDDESIVITLGQVPAEIDKIVVPVSIYGAQERQQNFGQVRNAYIRVVDQTGTELVRYDLSEDYSTETVVIFGEVYRNGAEWKFRAVGQGHNDLSGLARDHGVNV</sequence>
<organism evidence="3 4">
    <name type="scientific">Protofrankia coriariae</name>
    <dbReference type="NCBI Taxonomy" id="1562887"/>
    <lineage>
        <taxon>Bacteria</taxon>
        <taxon>Bacillati</taxon>
        <taxon>Actinomycetota</taxon>
        <taxon>Actinomycetes</taxon>
        <taxon>Frankiales</taxon>
        <taxon>Frankiaceae</taxon>
        <taxon>Protofrankia</taxon>
    </lineage>
</organism>
<comment type="caution">
    <text evidence="3">The sequence shown here is derived from an EMBL/GenBank/DDBJ whole genome shotgun (WGS) entry which is preliminary data.</text>
</comment>
<dbReference type="InterPro" id="IPR051324">
    <property type="entry name" value="Stress/Tellurium_Resist"/>
</dbReference>
<dbReference type="Pfam" id="PF02342">
    <property type="entry name" value="TerD"/>
    <property type="match status" value="1"/>
</dbReference>